<evidence type="ECO:0000256" key="3">
    <source>
        <dbReference type="ARBA" id="ARBA00023163"/>
    </source>
</evidence>
<proteinExistence type="predicted"/>
<dbReference type="InterPro" id="IPR005471">
    <property type="entry name" value="Tscrpt_reg_IclR_N"/>
</dbReference>
<organism evidence="6 7">
    <name type="scientific">Thalassobacillus cyri</name>
    <dbReference type="NCBI Taxonomy" id="571932"/>
    <lineage>
        <taxon>Bacteria</taxon>
        <taxon>Bacillati</taxon>
        <taxon>Bacillota</taxon>
        <taxon>Bacilli</taxon>
        <taxon>Bacillales</taxon>
        <taxon>Bacillaceae</taxon>
        <taxon>Thalassobacillus</taxon>
    </lineage>
</organism>
<dbReference type="OrthoDB" id="9791752at2"/>
<protein>
    <submittedName>
        <fullName evidence="6">DNA-binding transcriptional regulator, IclR family</fullName>
    </submittedName>
</protein>
<evidence type="ECO:0000256" key="1">
    <source>
        <dbReference type="ARBA" id="ARBA00023015"/>
    </source>
</evidence>
<dbReference type="Gene3D" id="1.10.10.10">
    <property type="entry name" value="Winged helix-like DNA-binding domain superfamily/Winged helix DNA-binding domain"/>
    <property type="match status" value="1"/>
</dbReference>
<dbReference type="InterPro" id="IPR050707">
    <property type="entry name" value="HTH_MetabolicPath_Reg"/>
</dbReference>
<dbReference type="InterPro" id="IPR036390">
    <property type="entry name" value="WH_DNA-bd_sf"/>
</dbReference>
<feature type="domain" description="HTH iclR-type" evidence="4">
    <location>
        <begin position="11"/>
        <end position="71"/>
    </location>
</feature>
<dbReference type="InterPro" id="IPR036388">
    <property type="entry name" value="WH-like_DNA-bd_sf"/>
</dbReference>
<sequence>MENKQKSSSTLLTAERTLRILSLFKKKTYTLQEIVDELELPKSIVFRTVHTLESLGYLLKDERTKTYSLGYEVFRLGKAMNHNMLIKKIAMPIMEELQEKLGETVCFVVPDYVSLTALQIADIETPHPIKHTVNINSVGYLHCGAARKTLLAHLEPDIINKVISKGLPKITENTITDPTELKKELAKIREQGYGMSSAELVPDLFSVAAPVFGYEDEFIGCLGVYLPSYRLNNKEQKIVNLVHYYSNRISEEINS</sequence>
<dbReference type="SUPFAM" id="SSF46785">
    <property type="entry name" value="Winged helix' DNA-binding domain"/>
    <property type="match status" value="1"/>
</dbReference>
<dbReference type="GO" id="GO:0045892">
    <property type="term" value="P:negative regulation of DNA-templated transcription"/>
    <property type="evidence" value="ECO:0007669"/>
    <property type="project" value="TreeGrafter"/>
</dbReference>
<dbReference type="GO" id="GO:0003677">
    <property type="term" value="F:DNA binding"/>
    <property type="evidence" value="ECO:0007669"/>
    <property type="project" value="UniProtKB-KW"/>
</dbReference>
<dbReference type="Proteomes" id="UP000198584">
    <property type="component" value="Unassembled WGS sequence"/>
</dbReference>
<evidence type="ECO:0000313" key="7">
    <source>
        <dbReference type="Proteomes" id="UP000198584"/>
    </source>
</evidence>
<dbReference type="InterPro" id="IPR029016">
    <property type="entry name" value="GAF-like_dom_sf"/>
</dbReference>
<evidence type="ECO:0000313" key="6">
    <source>
        <dbReference type="EMBL" id="SEA32245.1"/>
    </source>
</evidence>
<dbReference type="PANTHER" id="PTHR30136:SF24">
    <property type="entry name" value="HTH-TYPE TRANSCRIPTIONAL REPRESSOR ALLR"/>
    <property type="match status" value="1"/>
</dbReference>
<dbReference type="Gene3D" id="3.30.450.40">
    <property type="match status" value="1"/>
</dbReference>
<dbReference type="EMBL" id="FNQR01000004">
    <property type="protein sequence ID" value="SEA32245.1"/>
    <property type="molecule type" value="Genomic_DNA"/>
</dbReference>
<evidence type="ECO:0000256" key="2">
    <source>
        <dbReference type="ARBA" id="ARBA00023125"/>
    </source>
</evidence>
<name>A0A1H4A8D6_9BACI</name>
<keyword evidence="1" id="KW-0805">Transcription regulation</keyword>
<dbReference type="SUPFAM" id="SSF55781">
    <property type="entry name" value="GAF domain-like"/>
    <property type="match status" value="1"/>
</dbReference>
<evidence type="ECO:0000259" key="4">
    <source>
        <dbReference type="PROSITE" id="PS51077"/>
    </source>
</evidence>
<dbReference type="AlphaFoldDB" id="A0A1H4A8D6"/>
<evidence type="ECO:0000259" key="5">
    <source>
        <dbReference type="PROSITE" id="PS51078"/>
    </source>
</evidence>
<dbReference type="Pfam" id="PF01614">
    <property type="entry name" value="IclR_C"/>
    <property type="match status" value="1"/>
</dbReference>
<dbReference type="STRING" id="571932.SAMN05421743_10415"/>
<dbReference type="PANTHER" id="PTHR30136">
    <property type="entry name" value="HELIX-TURN-HELIX TRANSCRIPTIONAL REGULATOR, ICLR FAMILY"/>
    <property type="match status" value="1"/>
</dbReference>
<dbReference type="PROSITE" id="PS51078">
    <property type="entry name" value="ICLR_ED"/>
    <property type="match status" value="1"/>
</dbReference>
<keyword evidence="7" id="KW-1185">Reference proteome</keyword>
<reference evidence="6 7" key="1">
    <citation type="submission" date="2016-10" db="EMBL/GenBank/DDBJ databases">
        <authorList>
            <person name="de Groot N.N."/>
        </authorList>
    </citation>
    <scope>NUCLEOTIDE SEQUENCE [LARGE SCALE GENOMIC DNA]</scope>
    <source>
        <strain evidence="6 7">CCM7597</strain>
    </source>
</reference>
<dbReference type="GO" id="GO:0003700">
    <property type="term" value="F:DNA-binding transcription factor activity"/>
    <property type="evidence" value="ECO:0007669"/>
    <property type="project" value="TreeGrafter"/>
</dbReference>
<dbReference type="RefSeq" id="WP_093043462.1">
    <property type="nucleotide sequence ID" value="NZ_FNQR01000004.1"/>
</dbReference>
<accession>A0A1H4A8D6</accession>
<dbReference type="InterPro" id="IPR014757">
    <property type="entry name" value="Tscrpt_reg_IclR_C"/>
</dbReference>
<keyword evidence="2 6" id="KW-0238">DNA-binding</keyword>
<dbReference type="Pfam" id="PF09339">
    <property type="entry name" value="HTH_IclR"/>
    <property type="match status" value="1"/>
</dbReference>
<dbReference type="SMART" id="SM00346">
    <property type="entry name" value="HTH_ICLR"/>
    <property type="match status" value="1"/>
</dbReference>
<feature type="domain" description="IclR-ED" evidence="5">
    <location>
        <begin position="72"/>
        <end position="255"/>
    </location>
</feature>
<keyword evidence="3" id="KW-0804">Transcription</keyword>
<dbReference type="PROSITE" id="PS51077">
    <property type="entry name" value="HTH_ICLR"/>
    <property type="match status" value="1"/>
</dbReference>
<gene>
    <name evidence="6" type="ORF">SAMN05421743_10415</name>
</gene>